<organism evidence="4 5">
    <name type="scientific">Hordeum vulgare subsp. vulgare</name>
    <name type="common">Domesticated barley</name>
    <dbReference type="NCBI Taxonomy" id="112509"/>
    <lineage>
        <taxon>Eukaryota</taxon>
        <taxon>Viridiplantae</taxon>
        <taxon>Streptophyta</taxon>
        <taxon>Embryophyta</taxon>
        <taxon>Tracheophyta</taxon>
        <taxon>Spermatophyta</taxon>
        <taxon>Magnoliopsida</taxon>
        <taxon>Liliopsida</taxon>
        <taxon>Poales</taxon>
        <taxon>Poaceae</taxon>
        <taxon>BOP clade</taxon>
        <taxon>Pooideae</taxon>
        <taxon>Triticodae</taxon>
        <taxon>Triticeae</taxon>
        <taxon>Hordeinae</taxon>
        <taxon>Hordeum</taxon>
    </lineage>
</organism>
<dbReference type="SUPFAM" id="SSF50630">
    <property type="entry name" value="Acid proteases"/>
    <property type="match status" value="1"/>
</dbReference>
<name>A0A8I6XUC8_HORVV</name>
<evidence type="ECO:0000259" key="3">
    <source>
        <dbReference type="PROSITE" id="PS51767"/>
    </source>
</evidence>
<protein>
    <recommendedName>
        <fullName evidence="3">Peptidase A1 domain-containing protein</fullName>
    </recommendedName>
</protein>
<dbReference type="GO" id="GO:0004190">
    <property type="term" value="F:aspartic-type endopeptidase activity"/>
    <property type="evidence" value="ECO:0007669"/>
    <property type="project" value="InterPro"/>
</dbReference>
<dbReference type="GeneID" id="123440864"/>
<reference evidence="4" key="3">
    <citation type="submission" date="2022-01" db="UniProtKB">
        <authorList>
            <consortium name="EnsemblPlants"/>
        </authorList>
    </citation>
    <scope>IDENTIFICATION</scope>
    <source>
        <strain evidence="4">subsp. vulgare</strain>
    </source>
</reference>
<dbReference type="PANTHER" id="PTHR47965">
    <property type="entry name" value="ASPARTYL PROTEASE-RELATED"/>
    <property type="match status" value="1"/>
</dbReference>
<dbReference type="OrthoDB" id="1258937at2759"/>
<dbReference type="PROSITE" id="PS51767">
    <property type="entry name" value="PEPTIDASE_A1"/>
    <property type="match status" value="1"/>
</dbReference>
<proteinExistence type="inferred from homology"/>
<dbReference type="RefSeq" id="XP_044973343.1">
    <property type="nucleotide sequence ID" value="XM_045117408.1"/>
</dbReference>
<evidence type="ECO:0000313" key="5">
    <source>
        <dbReference type="Proteomes" id="UP000011116"/>
    </source>
</evidence>
<keyword evidence="2" id="KW-0732">Signal</keyword>
<evidence type="ECO:0000256" key="2">
    <source>
        <dbReference type="ARBA" id="ARBA00022729"/>
    </source>
</evidence>
<comment type="similarity">
    <text evidence="1">Belongs to the peptidase A1 family.</text>
</comment>
<evidence type="ECO:0000313" key="4">
    <source>
        <dbReference type="EnsemblPlants" id="HORVU.MOREX.r3.3HG0316120.1.CDS1"/>
    </source>
</evidence>
<reference evidence="5" key="1">
    <citation type="journal article" date="2012" name="Nature">
        <title>A physical, genetic and functional sequence assembly of the barley genome.</title>
        <authorList>
            <consortium name="The International Barley Genome Sequencing Consortium"/>
            <person name="Mayer K.F."/>
            <person name="Waugh R."/>
            <person name="Brown J.W."/>
            <person name="Schulman A."/>
            <person name="Langridge P."/>
            <person name="Platzer M."/>
            <person name="Fincher G.B."/>
            <person name="Muehlbauer G.J."/>
            <person name="Sato K."/>
            <person name="Close T.J."/>
            <person name="Wise R.P."/>
            <person name="Stein N."/>
        </authorList>
    </citation>
    <scope>NUCLEOTIDE SEQUENCE [LARGE SCALE GENOMIC DNA]</scope>
    <source>
        <strain evidence="5">cv. Morex</strain>
    </source>
</reference>
<gene>
    <name evidence="4" type="primary">LOC123440864</name>
</gene>
<dbReference type="Pfam" id="PF14543">
    <property type="entry name" value="TAXi_N"/>
    <property type="match status" value="1"/>
</dbReference>
<dbReference type="SMR" id="A0A8I6XUC8"/>
<reference evidence="4" key="2">
    <citation type="submission" date="2020-10" db="EMBL/GenBank/DDBJ databases">
        <authorList>
            <person name="Scholz U."/>
            <person name="Mascher M."/>
            <person name="Fiebig A."/>
        </authorList>
    </citation>
    <scope>NUCLEOTIDE SEQUENCE [LARGE SCALE GENOMIC DNA]</scope>
    <source>
        <strain evidence="4">cv. Morex</strain>
    </source>
</reference>
<dbReference type="KEGG" id="hvg:123440864"/>
<dbReference type="GO" id="GO:0006508">
    <property type="term" value="P:proteolysis"/>
    <property type="evidence" value="ECO:0007669"/>
    <property type="project" value="InterPro"/>
</dbReference>
<accession>A0A8I6XUC8</accession>
<evidence type="ECO:0000256" key="1">
    <source>
        <dbReference type="ARBA" id="ARBA00007447"/>
    </source>
</evidence>
<dbReference type="InterPro" id="IPR033121">
    <property type="entry name" value="PEPTIDASE_A1"/>
</dbReference>
<dbReference type="Gramene" id="HORVU.MOREX.r2.3HG0263930.1">
    <property type="protein sequence ID" value="HORVU.MOREX.r2.3HG0263930.1.CDS.1"/>
    <property type="gene ID" value="HORVU.MOREX.r2.3HG0263930"/>
</dbReference>
<dbReference type="PANTHER" id="PTHR47965:SF73">
    <property type="entry name" value="XYLANASE INHIBITOR 725OS"/>
    <property type="match status" value="1"/>
</dbReference>
<dbReference type="InterPro" id="IPR033868">
    <property type="entry name" value="Xylanase_inhibitor_I-like"/>
</dbReference>
<dbReference type="AlphaFoldDB" id="A0A8I6XUC8"/>
<dbReference type="EnsemblPlants" id="HORVU.MOREX.r3.3HG0316120.1">
    <property type="protein sequence ID" value="HORVU.MOREX.r3.3HG0316120.1.CDS1"/>
    <property type="gene ID" value="HORVU.MOREX.r3.3HG0316120"/>
</dbReference>
<dbReference type="InterPro" id="IPR032799">
    <property type="entry name" value="TAXi_C"/>
</dbReference>
<dbReference type="Gene3D" id="2.40.70.10">
    <property type="entry name" value="Acid Proteases"/>
    <property type="match status" value="2"/>
</dbReference>
<dbReference type="CDD" id="cd05489">
    <property type="entry name" value="xylanase_inhibitor_I_like"/>
    <property type="match status" value="1"/>
</dbReference>
<dbReference type="InterPro" id="IPR032861">
    <property type="entry name" value="TAXi_N"/>
</dbReference>
<dbReference type="Proteomes" id="UP000011116">
    <property type="component" value="Chromosome 3H"/>
</dbReference>
<dbReference type="InterPro" id="IPR001461">
    <property type="entry name" value="Aspartic_peptidase_A1"/>
</dbReference>
<dbReference type="FunFam" id="2.40.70.10:FF:000075">
    <property type="entry name" value="Putative xylanase inhibitor"/>
    <property type="match status" value="1"/>
</dbReference>
<sequence>MEPRSTNEQHTHPYQLQNSKMWQPKDLILIAVSLCVLACTVAGDEAGGRPLMMAVSKDAATSLYTVPINSGRPMVLDLSGPIIWSTCDDGASHDTLECNDMDCMRAHRFHPPNCPHNGNGMPDAGNTHRCKCTAHPHNPVSGDTASGDMTRVTLSANATDGRNPLGPVAFTAVTSCAPASLLAGLPVGAVGVAGLGRSGIAFPAQVARTQGVPKSFALCLGSRQTTGVAIFGGGPLFLFPASRPSLTELLSSGTPLRKHGESPGYYVSASRGVFVDGAQVPLEDSYAPLTVGFSTTTAYAQLRRDVYRPLIDAFEQAMEEQAAGARVPSSSPAAAPFELCYNSSKLGQTRSGFPVPTVSFRLEGGTSWLVQGVNSMLVVNGGATACFAFVEMKEGDKAGYATGGGSAPAVVLGGLQMEENLVVFDEEKQTMAFTGQINGRGFFCNNFNFTVPA</sequence>
<dbReference type="InterPro" id="IPR021109">
    <property type="entry name" value="Peptidase_aspartic_dom_sf"/>
</dbReference>
<keyword evidence="5" id="KW-1185">Reference proteome</keyword>
<feature type="domain" description="Peptidase A1" evidence="3">
    <location>
        <begin position="59"/>
        <end position="434"/>
    </location>
</feature>
<dbReference type="Gramene" id="HORVU.MOREX.r3.3HG0316120.1">
    <property type="protein sequence ID" value="HORVU.MOREX.r3.3HG0316120.1.CDS1"/>
    <property type="gene ID" value="HORVU.MOREX.r3.3HG0316120"/>
</dbReference>
<dbReference type="Pfam" id="PF14541">
    <property type="entry name" value="TAXi_C"/>
    <property type="match status" value="1"/>
</dbReference>